<dbReference type="EMBL" id="BMAW01026821">
    <property type="protein sequence ID" value="GFT99005.1"/>
    <property type="molecule type" value="Genomic_DNA"/>
</dbReference>
<feature type="non-terminal residue" evidence="2">
    <location>
        <position position="1"/>
    </location>
</feature>
<dbReference type="Proteomes" id="UP000887013">
    <property type="component" value="Unassembled WGS sequence"/>
</dbReference>
<proteinExistence type="predicted"/>
<comment type="caution">
    <text evidence="2">The sequence shown here is derived from an EMBL/GenBank/DDBJ whole genome shotgun (WGS) entry which is preliminary data.</text>
</comment>
<keyword evidence="3" id="KW-1185">Reference proteome</keyword>
<sequence length="77" mass="8374">SIGNPDTNGFTATENGNMSDGQVVETRLNVLEEDTNHADMKVCLLQSLMGRSERDNNEALVPPHSENGGIKRLGYKS</sequence>
<accession>A0A8X6UAT8</accession>
<evidence type="ECO:0000256" key="1">
    <source>
        <dbReference type="SAM" id="MobiDB-lite"/>
    </source>
</evidence>
<name>A0A8X6UAT8_NEPPI</name>
<feature type="region of interest" description="Disordered" evidence="1">
    <location>
        <begin position="1"/>
        <end position="21"/>
    </location>
</feature>
<feature type="compositionally biased region" description="Polar residues" evidence="1">
    <location>
        <begin position="1"/>
        <end position="20"/>
    </location>
</feature>
<evidence type="ECO:0000313" key="2">
    <source>
        <dbReference type="EMBL" id="GFT99005.1"/>
    </source>
</evidence>
<gene>
    <name evidence="2" type="ORF">NPIL_603361</name>
</gene>
<dbReference type="AlphaFoldDB" id="A0A8X6UAT8"/>
<evidence type="ECO:0000313" key="3">
    <source>
        <dbReference type="Proteomes" id="UP000887013"/>
    </source>
</evidence>
<dbReference type="OrthoDB" id="6460164at2759"/>
<feature type="region of interest" description="Disordered" evidence="1">
    <location>
        <begin position="52"/>
        <end position="77"/>
    </location>
</feature>
<organism evidence="2 3">
    <name type="scientific">Nephila pilipes</name>
    <name type="common">Giant wood spider</name>
    <name type="synonym">Nephila maculata</name>
    <dbReference type="NCBI Taxonomy" id="299642"/>
    <lineage>
        <taxon>Eukaryota</taxon>
        <taxon>Metazoa</taxon>
        <taxon>Ecdysozoa</taxon>
        <taxon>Arthropoda</taxon>
        <taxon>Chelicerata</taxon>
        <taxon>Arachnida</taxon>
        <taxon>Araneae</taxon>
        <taxon>Araneomorphae</taxon>
        <taxon>Entelegynae</taxon>
        <taxon>Araneoidea</taxon>
        <taxon>Nephilidae</taxon>
        <taxon>Nephila</taxon>
    </lineage>
</organism>
<reference evidence="2" key="1">
    <citation type="submission" date="2020-08" db="EMBL/GenBank/DDBJ databases">
        <title>Multicomponent nature underlies the extraordinary mechanical properties of spider dragline silk.</title>
        <authorList>
            <person name="Kono N."/>
            <person name="Nakamura H."/>
            <person name="Mori M."/>
            <person name="Yoshida Y."/>
            <person name="Ohtoshi R."/>
            <person name="Malay A.D."/>
            <person name="Moran D.A.P."/>
            <person name="Tomita M."/>
            <person name="Numata K."/>
            <person name="Arakawa K."/>
        </authorList>
    </citation>
    <scope>NUCLEOTIDE SEQUENCE</scope>
</reference>
<protein>
    <submittedName>
        <fullName evidence="2">Uncharacterized protein</fullName>
    </submittedName>
</protein>